<evidence type="ECO:0008006" key="4">
    <source>
        <dbReference type="Google" id="ProtNLM"/>
    </source>
</evidence>
<accession>A0AAU9E148</accession>
<dbReference type="AlphaFoldDB" id="A0AAU9E148"/>
<organism evidence="2 3">
    <name type="scientific">Haliovirga abyssi</name>
    <dbReference type="NCBI Taxonomy" id="2996794"/>
    <lineage>
        <taxon>Bacteria</taxon>
        <taxon>Fusobacteriati</taxon>
        <taxon>Fusobacteriota</taxon>
        <taxon>Fusobacteriia</taxon>
        <taxon>Fusobacteriales</taxon>
        <taxon>Haliovirgaceae</taxon>
        <taxon>Haliovirga</taxon>
    </lineage>
</organism>
<dbReference type="InterPro" id="IPR013321">
    <property type="entry name" value="Arc_rbn_hlx_hlx"/>
</dbReference>
<protein>
    <recommendedName>
        <fullName evidence="4">Ribbon-helix-helix protein CopG domain-containing protein</fullName>
    </recommendedName>
</protein>
<keyword evidence="2" id="KW-0614">Plasmid</keyword>
<dbReference type="KEGG" id="haby:HLVA_22410"/>
<dbReference type="Proteomes" id="UP001321582">
    <property type="component" value="Plasmid pHIC"/>
</dbReference>
<evidence type="ECO:0000313" key="2">
    <source>
        <dbReference type="EMBL" id="BDU51680.1"/>
    </source>
</evidence>
<dbReference type="KEGG" id="haby:HLVA_22490"/>
<geneLocation type="plasmid" evidence="2 3">
    <name>pHIC</name>
</geneLocation>
<reference evidence="2 3" key="1">
    <citation type="submission" date="2022-11" db="EMBL/GenBank/DDBJ databases">
        <title>Haliovirga abyssi gen. nov., sp. nov., a mesophilic fermentative bacterium isolated from the Iheya North hydrothermal field and the proposal of Haliovirgaceae fam. nov.</title>
        <authorList>
            <person name="Miyazaki U."/>
            <person name="Tame A."/>
            <person name="Miyazaki J."/>
            <person name="Takai K."/>
            <person name="Sawayama S."/>
            <person name="Kitajima M."/>
            <person name="Okamoto A."/>
            <person name="Nakagawa S."/>
        </authorList>
    </citation>
    <scope>NUCLEOTIDE SEQUENCE [LARGE SCALE GENOMIC DNA]</scope>
    <source>
        <strain evidence="2 3">IC12</strain>
        <plasmid evidence="2 3">pHIC</plasmid>
    </source>
</reference>
<name>A0AAU9E148_9FUSO</name>
<dbReference type="EMBL" id="AP027060">
    <property type="protein sequence ID" value="BDU51672.1"/>
    <property type="molecule type" value="Genomic_DNA"/>
</dbReference>
<evidence type="ECO:0000313" key="1">
    <source>
        <dbReference type="EMBL" id="BDU51672.1"/>
    </source>
</evidence>
<keyword evidence="3" id="KW-1185">Reference proteome</keyword>
<evidence type="ECO:0000313" key="3">
    <source>
        <dbReference type="Proteomes" id="UP001321582"/>
    </source>
</evidence>
<dbReference type="EMBL" id="AP027060">
    <property type="protein sequence ID" value="BDU51680.1"/>
    <property type="molecule type" value="Genomic_DNA"/>
</dbReference>
<sequence length="86" mass="10353">MNRKSIVMDKELWEHLKIFKELHKKSISFIIREAVKKYLEEKTKNDLAYKMRVLTPYVDDKEQEEIKNILSNLTKEDLETGEIIEI</sequence>
<dbReference type="GO" id="GO:0006355">
    <property type="term" value="P:regulation of DNA-templated transcription"/>
    <property type="evidence" value="ECO:0007669"/>
    <property type="project" value="InterPro"/>
</dbReference>
<proteinExistence type="predicted"/>
<dbReference type="Gene3D" id="1.10.1220.10">
    <property type="entry name" value="Met repressor-like"/>
    <property type="match status" value="1"/>
</dbReference>
<gene>
    <name evidence="1" type="ORF">HLVA_22410</name>
    <name evidence="2" type="ORF">HLVA_22490</name>
</gene>
<dbReference type="RefSeq" id="WP_307905538.1">
    <property type="nucleotide sequence ID" value="NZ_AP027060.1"/>
</dbReference>